<dbReference type="Proteomes" id="UP000191110">
    <property type="component" value="Unassembled WGS sequence"/>
</dbReference>
<keyword evidence="2 11" id="KW-0813">Transport</keyword>
<evidence type="ECO:0000256" key="7">
    <source>
        <dbReference type="ARBA" id="ARBA00022989"/>
    </source>
</evidence>
<evidence type="ECO:0000256" key="1">
    <source>
        <dbReference type="ARBA" id="ARBA00004141"/>
    </source>
</evidence>
<dbReference type="GO" id="GO:0009675">
    <property type="term" value="F:high-affinity sulfate:proton symporter activity"/>
    <property type="evidence" value="ECO:0007669"/>
    <property type="project" value="TreeGrafter"/>
</dbReference>
<dbReference type="GO" id="GO:0000103">
    <property type="term" value="P:sulfate assimilation"/>
    <property type="evidence" value="ECO:0007669"/>
    <property type="project" value="InterPro"/>
</dbReference>
<feature type="transmembrane region" description="Helical" evidence="11">
    <location>
        <begin position="140"/>
        <end position="159"/>
    </location>
</feature>
<keyword evidence="3 11" id="KW-1003">Cell membrane</keyword>
<keyword evidence="6 11" id="KW-0812">Transmembrane</keyword>
<comment type="similarity">
    <text evidence="11">Belongs to the CysZ family.</text>
</comment>
<evidence type="ECO:0000256" key="2">
    <source>
        <dbReference type="ARBA" id="ARBA00022448"/>
    </source>
</evidence>
<evidence type="ECO:0000256" key="9">
    <source>
        <dbReference type="ARBA" id="ARBA00023136"/>
    </source>
</evidence>
<dbReference type="NCBIfam" id="NF003433">
    <property type="entry name" value="PRK04949.1"/>
    <property type="match status" value="1"/>
</dbReference>
<dbReference type="GO" id="GO:0019344">
    <property type="term" value="P:cysteine biosynthetic process"/>
    <property type="evidence" value="ECO:0007669"/>
    <property type="project" value="UniProtKB-UniRule"/>
</dbReference>
<evidence type="ECO:0000256" key="10">
    <source>
        <dbReference type="ARBA" id="ARBA00023192"/>
    </source>
</evidence>
<reference evidence="12 13" key="1">
    <citation type="submission" date="2016-11" db="EMBL/GenBank/DDBJ databases">
        <title>Mixed transmission modes and dynamic genome evolution in an obligate animal-bacterial symbiosis.</title>
        <authorList>
            <person name="Russell S.L."/>
            <person name="Corbett-Detig R.B."/>
            <person name="Cavanaugh C.M."/>
        </authorList>
    </citation>
    <scope>NUCLEOTIDE SEQUENCE [LARGE SCALE GENOMIC DNA]</scope>
    <source>
        <strain evidence="12">Sveles-Q1</strain>
    </source>
</reference>
<sequence>MLADPFRGAGLFLQGIGLMFKPGVKRFVAIPLTINVVLFAIVIAVLAGQFDELINWMLPSLPSWLSWLESILWFIFALLAALMVFFGFSLLANLVAAPFNGLLAEAVERHLGGQEPPPASSITAAIKGAPGAIFDEIRKLIYALLWAIPLLIISIIPIFTPFAPFLWAIYGAWMLSLEYADFPMGNHNIRFKDQRQKLRRNRLLSLSFGGTTLLATMIPVLNFLVMPAAVCGATSMWVKRLSQQS</sequence>
<comment type="caution">
    <text evidence="12">The sequence shown here is derived from an EMBL/GenBank/DDBJ whole genome shotgun (WGS) entry which is preliminary data.</text>
</comment>
<dbReference type="InterPro" id="IPR022985">
    <property type="entry name" value="Sulfate_CysZ"/>
</dbReference>
<feature type="transmembrane region" description="Helical" evidence="11">
    <location>
        <begin position="203"/>
        <end position="230"/>
    </location>
</feature>
<name>A0A1T2L1J9_9GAMM</name>
<dbReference type="RefSeq" id="WP_078484618.1">
    <property type="nucleotide sequence ID" value="NZ_MPRL01000066.1"/>
</dbReference>
<evidence type="ECO:0000256" key="3">
    <source>
        <dbReference type="ARBA" id="ARBA00022475"/>
    </source>
</evidence>
<dbReference type="Pfam" id="PF07264">
    <property type="entry name" value="EI24"/>
    <property type="match status" value="1"/>
</dbReference>
<dbReference type="GO" id="GO:0005886">
    <property type="term" value="C:plasma membrane"/>
    <property type="evidence" value="ECO:0007669"/>
    <property type="project" value="UniProtKB-SubCell"/>
</dbReference>
<feature type="transmembrane region" description="Helical" evidence="11">
    <location>
        <begin position="70"/>
        <end position="92"/>
    </location>
</feature>
<evidence type="ECO:0000256" key="5">
    <source>
        <dbReference type="ARBA" id="ARBA00022605"/>
    </source>
</evidence>
<feature type="transmembrane region" description="Helical" evidence="11">
    <location>
        <begin position="27"/>
        <end position="50"/>
    </location>
</feature>
<comment type="subcellular location">
    <subcellularLocation>
        <location evidence="11">Cell inner membrane</location>
        <topology evidence="11">Multi-pass membrane protein</topology>
    </subcellularLocation>
    <subcellularLocation>
        <location evidence="1">Membrane</location>
        <topology evidence="1">Multi-pass membrane protein</topology>
    </subcellularLocation>
</comment>
<evidence type="ECO:0000256" key="4">
    <source>
        <dbReference type="ARBA" id="ARBA00022519"/>
    </source>
</evidence>
<organism evidence="12 13">
    <name type="scientific">Solemya pervernicosa gill symbiont</name>
    <dbReference type="NCBI Taxonomy" id="642797"/>
    <lineage>
        <taxon>Bacteria</taxon>
        <taxon>Pseudomonadati</taxon>
        <taxon>Pseudomonadota</taxon>
        <taxon>Gammaproteobacteria</taxon>
        <taxon>sulfur-oxidizing symbionts</taxon>
    </lineage>
</organism>
<keyword evidence="7 11" id="KW-1133">Transmembrane helix</keyword>
<accession>A0A1T2L1J9</accession>
<dbReference type="EMBL" id="MPRL01000066">
    <property type="protein sequence ID" value="OOZ38969.1"/>
    <property type="molecule type" value="Genomic_DNA"/>
</dbReference>
<feature type="transmembrane region" description="Helical" evidence="11">
    <location>
        <begin position="165"/>
        <end position="182"/>
    </location>
</feature>
<dbReference type="InterPro" id="IPR059112">
    <property type="entry name" value="CysZ/EI24"/>
</dbReference>
<comment type="function">
    <text evidence="11">High affinity, high specificity proton-dependent sulfate transporter, which mediates sulfate uptake. Provides the sulfur source for the cysteine synthesis pathway.</text>
</comment>
<gene>
    <name evidence="11" type="primary">cysZ</name>
    <name evidence="12" type="ORF">BOW53_13505</name>
</gene>
<keyword evidence="5 11" id="KW-0028">Amino-acid biosynthesis</keyword>
<keyword evidence="8 11" id="KW-0764">Sulfate transport</keyword>
<proteinExistence type="inferred from homology"/>
<evidence type="ECO:0000256" key="8">
    <source>
        <dbReference type="ARBA" id="ARBA00023032"/>
    </source>
</evidence>
<evidence type="ECO:0000256" key="11">
    <source>
        <dbReference type="HAMAP-Rule" id="MF_00468"/>
    </source>
</evidence>
<evidence type="ECO:0000256" key="6">
    <source>
        <dbReference type="ARBA" id="ARBA00022692"/>
    </source>
</evidence>
<dbReference type="AlphaFoldDB" id="A0A1T2L1J9"/>
<protein>
    <recommendedName>
        <fullName evidence="11">Sulfate transporter CysZ</fullName>
    </recommendedName>
</protein>
<dbReference type="InterPro" id="IPR050480">
    <property type="entry name" value="CysZ-like"/>
</dbReference>
<evidence type="ECO:0000313" key="13">
    <source>
        <dbReference type="Proteomes" id="UP000191110"/>
    </source>
</evidence>
<dbReference type="OrthoDB" id="5292355at2"/>
<keyword evidence="9 11" id="KW-0472">Membrane</keyword>
<dbReference type="PANTHER" id="PTHR37468">
    <property type="entry name" value="SULFATE TRANSPORTER CYSZ"/>
    <property type="match status" value="1"/>
</dbReference>
<keyword evidence="13" id="KW-1185">Reference proteome</keyword>
<dbReference type="HAMAP" id="MF_00468">
    <property type="entry name" value="CysZ"/>
    <property type="match status" value="1"/>
</dbReference>
<evidence type="ECO:0000313" key="12">
    <source>
        <dbReference type="EMBL" id="OOZ38969.1"/>
    </source>
</evidence>
<dbReference type="PANTHER" id="PTHR37468:SF1">
    <property type="entry name" value="SULFATE TRANSPORTER CYSZ"/>
    <property type="match status" value="1"/>
</dbReference>
<keyword evidence="4 11" id="KW-0997">Cell inner membrane</keyword>
<keyword evidence="10 11" id="KW-0198">Cysteine biosynthesis</keyword>